<accession>A0A8H7NL45</accession>
<reference evidence="2" key="1">
    <citation type="submission" date="2020-10" db="EMBL/GenBank/DDBJ databases">
        <title>High-Quality Genome Resource of Clonostachys rosea strain S41 by Oxford Nanopore Long-Read Sequencing.</title>
        <authorList>
            <person name="Wang H."/>
        </authorList>
    </citation>
    <scope>NUCLEOTIDE SEQUENCE</scope>
    <source>
        <strain evidence="2">S41</strain>
    </source>
</reference>
<name>A0A8H7NL45_BIOOC</name>
<evidence type="ECO:0000313" key="3">
    <source>
        <dbReference type="Proteomes" id="UP000616885"/>
    </source>
</evidence>
<protein>
    <submittedName>
        <fullName evidence="2">Uncharacterized protein</fullName>
    </submittedName>
</protein>
<sequence>MTSSLNDTTLSTLSLLESRLLQIEHLLYGQSDISSGQQKSATLKLADLERRFNALTSHIRVYGELLKIYRAHPRLLPLAGSIRGSDTAHKRCHPVHCPVRRVYVSGNTFSLDRYQGQPDPRSSRECCTVGPGREDDGYRGNSTSSGS</sequence>
<organism evidence="2 3">
    <name type="scientific">Bionectria ochroleuca</name>
    <name type="common">Gliocladium roseum</name>
    <dbReference type="NCBI Taxonomy" id="29856"/>
    <lineage>
        <taxon>Eukaryota</taxon>
        <taxon>Fungi</taxon>
        <taxon>Dikarya</taxon>
        <taxon>Ascomycota</taxon>
        <taxon>Pezizomycotina</taxon>
        <taxon>Sordariomycetes</taxon>
        <taxon>Hypocreomycetidae</taxon>
        <taxon>Hypocreales</taxon>
        <taxon>Bionectriaceae</taxon>
        <taxon>Clonostachys</taxon>
    </lineage>
</organism>
<evidence type="ECO:0000313" key="2">
    <source>
        <dbReference type="EMBL" id="KAF9757582.1"/>
    </source>
</evidence>
<proteinExistence type="predicted"/>
<comment type="caution">
    <text evidence="2">The sequence shown here is derived from an EMBL/GenBank/DDBJ whole genome shotgun (WGS) entry which is preliminary data.</text>
</comment>
<dbReference type="AlphaFoldDB" id="A0A8H7NL45"/>
<gene>
    <name evidence="2" type="ORF">IM811_008526</name>
</gene>
<dbReference type="Proteomes" id="UP000616885">
    <property type="component" value="Unassembled WGS sequence"/>
</dbReference>
<dbReference type="EMBL" id="JADCTT010000002">
    <property type="protein sequence ID" value="KAF9757582.1"/>
    <property type="molecule type" value="Genomic_DNA"/>
</dbReference>
<evidence type="ECO:0000256" key="1">
    <source>
        <dbReference type="SAM" id="MobiDB-lite"/>
    </source>
</evidence>
<feature type="region of interest" description="Disordered" evidence="1">
    <location>
        <begin position="113"/>
        <end position="147"/>
    </location>
</feature>